<reference evidence="4" key="1">
    <citation type="submission" date="2023-07" db="EMBL/GenBank/DDBJ databases">
        <title>draft genome sequence of fig (Ficus carica).</title>
        <authorList>
            <person name="Takahashi T."/>
            <person name="Nishimura K."/>
        </authorList>
    </citation>
    <scope>NUCLEOTIDE SEQUENCE</scope>
</reference>
<name>A0AA88EG52_FICCA</name>
<dbReference type="EMBL" id="BTGU01010378">
    <property type="protein sequence ID" value="GMN72520.1"/>
    <property type="molecule type" value="Genomic_DNA"/>
</dbReference>
<organism evidence="4 5">
    <name type="scientific">Ficus carica</name>
    <name type="common">Common fig</name>
    <dbReference type="NCBI Taxonomy" id="3494"/>
    <lineage>
        <taxon>Eukaryota</taxon>
        <taxon>Viridiplantae</taxon>
        <taxon>Streptophyta</taxon>
        <taxon>Embryophyta</taxon>
        <taxon>Tracheophyta</taxon>
        <taxon>Spermatophyta</taxon>
        <taxon>Magnoliopsida</taxon>
        <taxon>eudicotyledons</taxon>
        <taxon>Gunneridae</taxon>
        <taxon>Pentapetalae</taxon>
        <taxon>rosids</taxon>
        <taxon>fabids</taxon>
        <taxon>Rosales</taxon>
        <taxon>Moraceae</taxon>
        <taxon>Ficeae</taxon>
        <taxon>Ficus</taxon>
    </lineage>
</organism>
<protein>
    <submittedName>
        <fullName evidence="4">Uncharacterized protein</fullName>
    </submittedName>
</protein>
<gene>
    <name evidence="1" type="ORF">TIFTF001_052023</name>
    <name evidence="2" type="ORF">TIFTF001_052025</name>
    <name evidence="3" type="ORF">TIFTF001_052027</name>
    <name evidence="4" type="ORF">TIFTF001_052029</name>
</gene>
<keyword evidence="5" id="KW-1185">Reference proteome</keyword>
<evidence type="ECO:0000313" key="3">
    <source>
        <dbReference type="EMBL" id="GMN72531.1"/>
    </source>
</evidence>
<evidence type="ECO:0000313" key="2">
    <source>
        <dbReference type="EMBL" id="GMN72526.1"/>
    </source>
</evidence>
<dbReference type="Proteomes" id="UP001187192">
    <property type="component" value="Unassembled WGS sequence"/>
</dbReference>
<evidence type="ECO:0000313" key="5">
    <source>
        <dbReference type="Proteomes" id="UP001187192"/>
    </source>
</evidence>
<evidence type="ECO:0000313" key="4">
    <source>
        <dbReference type="EMBL" id="GMN72535.1"/>
    </source>
</evidence>
<dbReference type="EMBL" id="BTGU01010380">
    <property type="protein sequence ID" value="GMN72531.1"/>
    <property type="molecule type" value="Genomic_DNA"/>
</dbReference>
<sequence length="66" mass="6798">MAKTQGGQLDRCLALGLSSATANMLGGRNSVTMKAGVRSLNQVGFTVQRFNGAPVWTDAPNGLSSS</sequence>
<accession>A0AA88EG52</accession>
<proteinExistence type="predicted"/>
<evidence type="ECO:0000313" key="1">
    <source>
        <dbReference type="EMBL" id="GMN72520.1"/>
    </source>
</evidence>
<comment type="caution">
    <text evidence="4">The sequence shown here is derived from an EMBL/GenBank/DDBJ whole genome shotgun (WGS) entry which is preliminary data.</text>
</comment>
<dbReference type="AlphaFoldDB" id="A0AA88EG52"/>
<dbReference type="EMBL" id="BTGU01010379">
    <property type="protein sequence ID" value="GMN72526.1"/>
    <property type="molecule type" value="Genomic_DNA"/>
</dbReference>
<dbReference type="EMBL" id="BTGU01010381">
    <property type="protein sequence ID" value="GMN72535.1"/>
    <property type="molecule type" value="Genomic_DNA"/>
</dbReference>